<organism evidence="1 2">
    <name type="scientific">Acrasis kona</name>
    <dbReference type="NCBI Taxonomy" id="1008807"/>
    <lineage>
        <taxon>Eukaryota</taxon>
        <taxon>Discoba</taxon>
        <taxon>Heterolobosea</taxon>
        <taxon>Tetramitia</taxon>
        <taxon>Eutetramitia</taxon>
        <taxon>Acrasidae</taxon>
        <taxon>Acrasis</taxon>
    </lineage>
</organism>
<protein>
    <submittedName>
        <fullName evidence="1">Phosphoinositide-specific phospholipase C</fullName>
    </submittedName>
</protein>
<comment type="caution">
    <text evidence="1">The sequence shown here is derived from an EMBL/GenBank/DDBJ whole genome shotgun (WGS) entry which is preliminary data.</text>
</comment>
<dbReference type="InterPro" id="IPR051057">
    <property type="entry name" value="PI-PLC_domain"/>
</dbReference>
<reference evidence="1 2" key="1">
    <citation type="submission" date="2024-03" db="EMBL/GenBank/DDBJ databases">
        <title>The Acrasis kona genome and developmental transcriptomes reveal deep origins of eukaryotic multicellular pathways.</title>
        <authorList>
            <person name="Sheikh S."/>
            <person name="Fu C.-J."/>
            <person name="Brown M.W."/>
            <person name="Baldauf S.L."/>
        </authorList>
    </citation>
    <scope>NUCLEOTIDE SEQUENCE [LARGE SCALE GENOMIC DNA]</scope>
    <source>
        <strain evidence="1 2">ATCC MYA-3509</strain>
    </source>
</reference>
<name>A0AAW2YL31_9EUKA</name>
<dbReference type="EMBL" id="JAOPGA020000226">
    <property type="protein sequence ID" value="KAL0477730.1"/>
    <property type="molecule type" value="Genomic_DNA"/>
</dbReference>
<dbReference type="PROSITE" id="PS50007">
    <property type="entry name" value="PIPLC_X_DOMAIN"/>
    <property type="match status" value="1"/>
</dbReference>
<gene>
    <name evidence="1" type="ORF">AKO1_013406</name>
</gene>
<dbReference type="AlphaFoldDB" id="A0AAW2YL31"/>
<evidence type="ECO:0000313" key="1">
    <source>
        <dbReference type="EMBL" id="KAL0477730.1"/>
    </source>
</evidence>
<sequence length="428" mass="47478">MVQGGFLDIVNGTPYNWTLDNIHQTNTWGFPQSVNAFTTQTIHIEREDPGEVQYNIPGVGSFEIQARNNNGFSIQVVLQNFATQNSGQGSVVDLGWNHDGHITFSISGTQGNLISSGATHANWMQQNLKTIGSRTLRHLCIPGSHDSGMSKLQHSTAFSTIHNSVTQVNSIANQLAVGVRFFDLRPVISSGQFYTGHYSLVDIAVYKGWQGGCGQSLDEIIQQLNQFTANNKELVILDISHSYDTDTGNNNYPPFTAQQYIQLFDKMSAIDNLYVAPSGANLVDLTLNQFIDNNRAAVVVVMEDGPSIPEPYNSKGFYAASQFAINNSYSDKNDVDQMAKIQFDNMKRVRTNPDAEYYLLSWNMTQQGLQNVYGESILSMATRANYQLYTQLMAHVNKQSYPNVIMIDKVENPDVAVLAMAINTLISN</sequence>
<dbReference type="SUPFAM" id="SSF51695">
    <property type="entry name" value="PLC-like phosphodiesterases"/>
    <property type="match status" value="1"/>
</dbReference>
<dbReference type="InterPro" id="IPR017946">
    <property type="entry name" value="PLC-like_Pdiesterase_TIM-brl"/>
</dbReference>
<dbReference type="GO" id="GO:0008081">
    <property type="term" value="F:phosphoric diester hydrolase activity"/>
    <property type="evidence" value="ECO:0007669"/>
    <property type="project" value="InterPro"/>
</dbReference>
<dbReference type="PANTHER" id="PTHR13593:SF143">
    <property type="entry name" value="PHOSPHATIDYLINOSITOL-SPECIFIC PHOSPHOLIPASE C X DOMAIN-CONTAINING PROTEIN"/>
    <property type="match status" value="1"/>
</dbReference>
<keyword evidence="2" id="KW-1185">Reference proteome</keyword>
<dbReference type="GO" id="GO:0006629">
    <property type="term" value="P:lipid metabolic process"/>
    <property type="evidence" value="ECO:0007669"/>
    <property type="project" value="InterPro"/>
</dbReference>
<proteinExistence type="predicted"/>
<dbReference type="Proteomes" id="UP001431209">
    <property type="component" value="Unassembled WGS sequence"/>
</dbReference>
<evidence type="ECO:0000313" key="2">
    <source>
        <dbReference type="Proteomes" id="UP001431209"/>
    </source>
</evidence>
<dbReference type="PANTHER" id="PTHR13593">
    <property type="match status" value="1"/>
</dbReference>
<dbReference type="Gene3D" id="3.20.20.190">
    <property type="entry name" value="Phosphatidylinositol (PI) phosphodiesterase"/>
    <property type="match status" value="1"/>
</dbReference>
<accession>A0AAW2YL31</accession>